<feature type="transmembrane region" description="Helical" evidence="9">
    <location>
        <begin position="63"/>
        <end position="84"/>
    </location>
</feature>
<keyword evidence="5" id="KW-0547">Nucleotide-binding</keyword>
<feature type="domain" description="Signal transduction histidine kinase subgroup 3 dimerisation and phosphoacceptor" evidence="10">
    <location>
        <begin position="171"/>
        <end position="235"/>
    </location>
</feature>
<organism evidence="11 12">
    <name type="scientific">Alkalicoccobacillus plakortidis</name>
    <dbReference type="NCBI Taxonomy" id="444060"/>
    <lineage>
        <taxon>Bacteria</taxon>
        <taxon>Bacillati</taxon>
        <taxon>Bacillota</taxon>
        <taxon>Bacilli</taxon>
        <taxon>Bacillales</taxon>
        <taxon>Bacillaceae</taxon>
        <taxon>Alkalicoccobacillus</taxon>
    </lineage>
</organism>
<evidence type="ECO:0000256" key="7">
    <source>
        <dbReference type="ARBA" id="ARBA00022840"/>
    </source>
</evidence>
<evidence type="ECO:0000256" key="2">
    <source>
        <dbReference type="ARBA" id="ARBA00012438"/>
    </source>
</evidence>
<dbReference type="EMBL" id="JAMQJY010000001">
    <property type="protein sequence ID" value="MCM2674893.1"/>
    <property type="molecule type" value="Genomic_DNA"/>
</dbReference>
<dbReference type="GO" id="GO:0016301">
    <property type="term" value="F:kinase activity"/>
    <property type="evidence" value="ECO:0007669"/>
    <property type="project" value="UniProtKB-KW"/>
</dbReference>
<keyword evidence="3" id="KW-0597">Phosphoprotein</keyword>
<dbReference type="RefSeq" id="WP_251605019.1">
    <property type="nucleotide sequence ID" value="NZ_JAMQJY010000001.1"/>
</dbReference>
<keyword evidence="9" id="KW-1133">Transmembrane helix</keyword>
<keyword evidence="12" id="KW-1185">Reference proteome</keyword>
<evidence type="ECO:0000256" key="1">
    <source>
        <dbReference type="ARBA" id="ARBA00000085"/>
    </source>
</evidence>
<protein>
    <recommendedName>
        <fullName evidence="2">histidine kinase</fullName>
        <ecNumber evidence="2">2.7.13.3</ecNumber>
    </recommendedName>
</protein>
<dbReference type="Gene3D" id="1.20.5.1930">
    <property type="match status" value="1"/>
</dbReference>
<keyword evidence="8" id="KW-0902">Two-component regulatory system</keyword>
<feature type="transmembrane region" description="Helical" evidence="9">
    <location>
        <begin position="34"/>
        <end position="51"/>
    </location>
</feature>
<accession>A0ABT0XHS2</accession>
<dbReference type="PANTHER" id="PTHR24421:SF10">
    <property type="entry name" value="NITRATE_NITRITE SENSOR PROTEIN NARQ"/>
    <property type="match status" value="1"/>
</dbReference>
<keyword evidence="9" id="KW-0812">Transmembrane</keyword>
<dbReference type="InterPro" id="IPR011712">
    <property type="entry name" value="Sig_transdc_His_kin_sub3_dim/P"/>
</dbReference>
<dbReference type="Gene3D" id="3.30.565.10">
    <property type="entry name" value="Histidine kinase-like ATPase, C-terminal domain"/>
    <property type="match status" value="1"/>
</dbReference>
<comment type="catalytic activity">
    <reaction evidence="1">
        <text>ATP + protein L-histidine = ADP + protein N-phospho-L-histidine.</text>
        <dbReference type="EC" id="2.7.13.3"/>
    </reaction>
</comment>
<dbReference type="EC" id="2.7.13.3" evidence="2"/>
<evidence type="ECO:0000256" key="4">
    <source>
        <dbReference type="ARBA" id="ARBA00022679"/>
    </source>
</evidence>
<comment type="caution">
    <text evidence="11">The sequence shown here is derived from an EMBL/GenBank/DDBJ whole genome shotgun (WGS) entry which is preliminary data.</text>
</comment>
<evidence type="ECO:0000256" key="6">
    <source>
        <dbReference type="ARBA" id="ARBA00022777"/>
    </source>
</evidence>
<keyword evidence="9" id="KW-0472">Membrane</keyword>
<keyword evidence="4" id="KW-0808">Transferase</keyword>
<sequence length="364" mass="41819">MNILTFQRAEWIARIGCMMIMASFWIRVSPELTGFLFIFALLMLLVLRWRFSLPTWTLTIDCLIYLLFIPYWQWTSLALILLVYEIALRGRPIYLVAIGALIFYDSIQTEVFIPLLFSGFVGWCIYTWKTQGGNLQREMDEERQEKYELEALNQDLLESSKRSAHFAELKERNRIAAELHDHVGHEVTGARLAFQAYEHLSKENSPNANQMFNKAQERLSEAARQLRDTSHNLKPIMSDHKERLRNICHQFDGAPVQLHLSGQTESAPPHHWVLLESCLKESLTNISRHCSHVSSIKVDLDITDQITRLRVHNDGIIHSSQVNGTGIRNLRQRARALGGSVSIDKQSGFSLVCVLPITQKEPLL</sequence>
<evidence type="ECO:0000313" key="12">
    <source>
        <dbReference type="Proteomes" id="UP001203665"/>
    </source>
</evidence>
<dbReference type="SUPFAM" id="SSF55874">
    <property type="entry name" value="ATPase domain of HSP90 chaperone/DNA topoisomerase II/histidine kinase"/>
    <property type="match status" value="1"/>
</dbReference>
<evidence type="ECO:0000256" key="3">
    <source>
        <dbReference type="ARBA" id="ARBA00022553"/>
    </source>
</evidence>
<evidence type="ECO:0000313" key="11">
    <source>
        <dbReference type="EMBL" id="MCM2674893.1"/>
    </source>
</evidence>
<evidence type="ECO:0000256" key="5">
    <source>
        <dbReference type="ARBA" id="ARBA00022741"/>
    </source>
</evidence>
<dbReference type="Pfam" id="PF07730">
    <property type="entry name" value="HisKA_3"/>
    <property type="match status" value="1"/>
</dbReference>
<dbReference type="Proteomes" id="UP001203665">
    <property type="component" value="Unassembled WGS sequence"/>
</dbReference>
<gene>
    <name evidence="11" type="ORF">NDM98_04845</name>
</gene>
<dbReference type="InterPro" id="IPR036890">
    <property type="entry name" value="HATPase_C_sf"/>
</dbReference>
<keyword evidence="7" id="KW-0067">ATP-binding</keyword>
<proteinExistence type="predicted"/>
<evidence type="ECO:0000256" key="9">
    <source>
        <dbReference type="SAM" id="Phobius"/>
    </source>
</evidence>
<keyword evidence="6 11" id="KW-0418">Kinase</keyword>
<reference evidence="11" key="1">
    <citation type="submission" date="2022-06" db="EMBL/GenBank/DDBJ databases">
        <title>Alkalicoccobacillus porphyridii sp. nov., isolated from a marine red alga, Porphyridium purpureum and reclassification of Shouchella plakortidis and Shouchella gibsonii as Alkalicoccobacillus plakortidis comb. nov. and Alkalicoccobacillus gibsonii comb. nov.</title>
        <authorList>
            <person name="Kim K.H."/>
            <person name="Lee J.K."/>
            <person name="Han D.M."/>
            <person name="Baek J.H."/>
            <person name="Jeon C.O."/>
        </authorList>
    </citation>
    <scope>NUCLEOTIDE SEQUENCE</scope>
    <source>
        <strain evidence="11">DSM 19153</strain>
    </source>
</reference>
<dbReference type="InterPro" id="IPR050482">
    <property type="entry name" value="Sensor_HK_TwoCompSys"/>
</dbReference>
<evidence type="ECO:0000259" key="10">
    <source>
        <dbReference type="Pfam" id="PF07730"/>
    </source>
</evidence>
<evidence type="ECO:0000256" key="8">
    <source>
        <dbReference type="ARBA" id="ARBA00023012"/>
    </source>
</evidence>
<dbReference type="PANTHER" id="PTHR24421">
    <property type="entry name" value="NITRATE/NITRITE SENSOR PROTEIN NARX-RELATED"/>
    <property type="match status" value="1"/>
</dbReference>
<name>A0ABT0XHS2_9BACI</name>